<dbReference type="RefSeq" id="WP_301239553.1">
    <property type="nucleotide sequence ID" value="NZ_JANRHH010000045.1"/>
</dbReference>
<dbReference type="EMBL" id="JANRHH010000045">
    <property type="protein sequence ID" value="MDN4594735.1"/>
    <property type="molecule type" value="Genomic_DNA"/>
</dbReference>
<comment type="caution">
    <text evidence="2">The sequence shown here is derived from an EMBL/GenBank/DDBJ whole genome shotgun (WGS) entry which is preliminary data.</text>
</comment>
<evidence type="ECO:0000313" key="3">
    <source>
        <dbReference type="Proteomes" id="UP001174196"/>
    </source>
</evidence>
<keyword evidence="3" id="KW-1185">Reference proteome</keyword>
<reference evidence="2" key="1">
    <citation type="submission" date="2022-08" db="EMBL/GenBank/DDBJ databases">
        <title>Polycladomyces zharkentsis sp. nov., a novel thermophilic CMC and starch-degrading bacterium isolated from a geothermal spring in Kazakhstan.</title>
        <authorList>
            <person name="Mashzhan A."/>
            <person name="Kistaubaeva A."/>
            <person name="Javier-Lopez R."/>
            <person name="Birkeland N.-K."/>
        </authorList>
    </citation>
    <scope>NUCLEOTIDE SEQUENCE</scope>
    <source>
        <strain evidence="2">KSR 13</strain>
    </source>
</reference>
<protein>
    <submittedName>
        <fullName evidence="2">Uncharacterized protein</fullName>
    </submittedName>
</protein>
<sequence length="64" mass="6993">MNAIGSLMILIGVIALYAAKTAMGNRDNRYIDAQIEHMKTQKAKRQDAKRSLSGHSIISLGDCC</sequence>
<feature type="region of interest" description="Disordered" evidence="1">
    <location>
        <begin position="42"/>
        <end position="64"/>
    </location>
</feature>
<gene>
    <name evidence="2" type="ORF">NWF35_12735</name>
</gene>
<organism evidence="2 3">
    <name type="scientific">Polycladomyces subterraneus</name>
    <dbReference type="NCBI Taxonomy" id="1016997"/>
    <lineage>
        <taxon>Bacteria</taxon>
        <taxon>Bacillati</taxon>
        <taxon>Bacillota</taxon>
        <taxon>Bacilli</taxon>
        <taxon>Bacillales</taxon>
        <taxon>Thermoactinomycetaceae</taxon>
        <taxon>Polycladomyces</taxon>
    </lineage>
</organism>
<proteinExistence type="predicted"/>
<evidence type="ECO:0000313" key="2">
    <source>
        <dbReference type="EMBL" id="MDN4594735.1"/>
    </source>
</evidence>
<evidence type="ECO:0000256" key="1">
    <source>
        <dbReference type="SAM" id="MobiDB-lite"/>
    </source>
</evidence>
<accession>A0ABT8IPL8</accession>
<dbReference type="Proteomes" id="UP001174196">
    <property type="component" value="Unassembled WGS sequence"/>
</dbReference>
<name>A0ABT8IPL8_9BACL</name>